<protein>
    <recommendedName>
        <fullName evidence="1">DUF6593 domain-containing protein</fullName>
    </recommendedName>
</protein>
<keyword evidence="3" id="KW-1185">Reference proteome</keyword>
<dbReference type="Proteomes" id="UP000294933">
    <property type="component" value="Unassembled WGS sequence"/>
</dbReference>
<dbReference type="AlphaFoldDB" id="A0A4Y7QHQ2"/>
<proteinExistence type="predicted"/>
<dbReference type="VEuPathDB" id="FungiDB:BD410DRAFT_518885"/>
<sequence length="189" mass="20814">MTSRTLTLEPDNPVNTTLLDEDRKAIYIVGTEHKGSTTLTHVKDANGEILSTLEWREVLPDKVTIGKNAKISLSGWLKKSMLPMTHTVSFKDDVGRKYTWEGNGPGMQLQLFAEDTSKTEPIARYVKSRKAIPGPSGRAAIPATIVLSPRALEIRDAVVMSCLFLEKSRRSNENSTVNRADALDSGTVM</sequence>
<evidence type="ECO:0000259" key="1">
    <source>
        <dbReference type="Pfam" id="PF20236"/>
    </source>
</evidence>
<feature type="domain" description="DUF6593" evidence="1">
    <location>
        <begin position="11"/>
        <end position="170"/>
    </location>
</feature>
<evidence type="ECO:0000313" key="3">
    <source>
        <dbReference type="Proteomes" id="UP000294933"/>
    </source>
</evidence>
<dbReference type="OrthoDB" id="3256331at2759"/>
<gene>
    <name evidence="2" type="ORF">BD410DRAFT_518885</name>
</gene>
<dbReference type="EMBL" id="ML170161">
    <property type="protein sequence ID" value="TDL26380.1"/>
    <property type="molecule type" value="Genomic_DNA"/>
</dbReference>
<dbReference type="InterPro" id="IPR046528">
    <property type="entry name" value="DUF6593"/>
</dbReference>
<evidence type="ECO:0000313" key="2">
    <source>
        <dbReference type="EMBL" id="TDL26380.1"/>
    </source>
</evidence>
<accession>A0A4Y7QHQ2</accession>
<name>A0A4Y7QHQ2_9AGAM</name>
<dbReference type="Pfam" id="PF20236">
    <property type="entry name" value="DUF6593"/>
    <property type="match status" value="1"/>
</dbReference>
<organism evidence="2 3">
    <name type="scientific">Rickenella mellea</name>
    <dbReference type="NCBI Taxonomy" id="50990"/>
    <lineage>
        <taxon>Eukaryota</taxon>
        <taxon>Fungi</taxon>
        <taxon>Dikarya</taxon>
        <taxon>Basidiomycota</taxon>
        <taxon>Agaricomycotina</taxon>
        <taxon>Agaricomycetes</taxon>
        <taxon>Hymenochaetales</taxon>
        <taxon>Rickenellaceae</taxon>
        <taxon>Rickenella</taxon>
    </lineage>
</organism>
<reference evidence="2 3" key="1">
    <citation type="submission" date="2018-06" db="EMBL/GenBank/DDBJ databases">
        <title>A transcriptomic atlas of mushroom development highlights an independent origin of complex multicellularity.</title>
        <authorList>
            <consortium name="DOE Joint Genome Institute"/>
            <person name="Krizsan K."/>
            <person name="Almasi E."/>
            <person name="Merenyi Z."/>
            <person name="Sahu N."/>
            <person name="Viragh M."/>
            <person name="Koszo T."/>
            <person name="Mondo S."/>
            <person name="Kiss B."/>
            <person name="Balint B."/>
            <person name="Kues U."/>
            <person name="Barry K."/>
            <person name="Hegedus J.C."/>
            <person name="Henrissat B."/>
            <person name="Johnson J."/>
            <person name="Lipzen A."/>
            <person name="Ohm R."/>
            <person name="Nagy I."/>
            <person name="Pangilinan J."/>
            <person name="Yan J."/>
            <person name="Xiong Y."/>
            <person name="Grigoriev I.V."/>
            <person name="Hibbett D.S."/>
            <person name="Nagy L.G."/>
        </authorList>
    </citation>
    <scope>NUCLEOTIDE SEQUENCE [LARGE SCALE GENOMIC DNA]</scope>
    <source>
        <strain evidence="2 3">SZMC22713</strain>
    </source>
</reference>